<dbReference type="EMBL" id="BAABJE010000029">
    <property type="protein sequence ID" value="GAA4806073.1"/>
    <property type="molecule type" value="Genomic_DNA"/>
</dbReference>
<reference evidence="3" key="1">
    <citation type="journal article" date="2019" name="Int. J. Syst. Evol. Microbiol.">
        <title>The Global Catalogue of Microorganisms (GCM) 10K type strain sequencing project: providing services to taxonomists for standard genome sequencing and annotation.</title>
        <authorList>
            <consortium name="The Broad Institute Genomics Platform"/>
            <consortium name="The Broad Institute Genome Sequencing Center for Infectious Disease"/>
            <person name="Wu L."/>
            <person name="Ma J."/>
        </authorList>
    </citation>
    <scope>NUCLEOTIDE SEQUENCE [LARGE SCALE GENOMIC DNA]</scope>
    <source>
        <strain evidence="3">JCM 18204</strain>
    </source>
</reference>
<evidence type="ECO:0000259" key="1">
    <source>
        <dbReference type="PROSITE" id="PS50878"/>
    </source>
</evidence>
<dbReference type="PROSITE" id="PS50878">
    <property type="entry name" value="RT_POL"/>
    <property type="match status" value="1"/>
</dbReference>
<gene>
    <name evidence="2" type="ORF">GCM10023307_35760</name>
</gene>
<feature type="domain" description="Reverse transcriptase" evidence="1">
    <location>
        <begin position="1"/>
        <end position="127"/>
    </location>
</feature>
<evidence type="ECO:0000313" key="2">
    <source>
        <dbReference type="EMBL" id="GAA4806073.1"/>
    </source>
</evidence>
<accession>A0ABP9C777</accession>
<dbReference type="Proteomes" id="UP001499959">
    <property type="component" value="Unassembled WGS sequence"/>
</dbReference>
<keyword evidence="3" id="KW-1185">Reference proteome</keyword>
<evidence type="ECO:0000313" key="3">
    <source>
        <dbReference type="Proteomes" id="UP001499959"/>
    </source>
</evidence>
<proteinExistence type="predicted"/>
<organism evidence="2 3">
    <name type="scientific">Lysobacter hankyongensis</name>
    <dbReference type="NCBI Taxonomy" id="1176535"/>
    <lineage>
        <taxon>Bacteria</taxon>
        <taxon>Pseudomonadati</taxon>
        <taxon>Pseudomonadota</taxon>
        <taxon>Gammaproteobacteria</taxon>
        <taxon>Lysobacterales</taxon>
        <taxon>Lysobacteraceae</taxon>
        <taxon>Lysobacter</taxon>
    </lineage>
</organism>
<dbReference type="InterPro" id="IPR000477">
    <property type="entry name" value="RT_dom"/>
</dbReference>
<comment type="caution">
    <text evidence="2">The sequence shown here is derived from an EMBL/GenBank/DDBJ whole genome shotgun (WGS) entry which is preliminary data.</text>
</comment>
<protein>
    <recommendedName>
        <fullName evidence="1">Reverse transcriptase domain-containing protein</fullName>
    </recommendedName>
</protein>
<sequence length="197" mass="22562">MRSLGKIALDDEALNFSVNCLCRKKDDAHGLKGLSLTIGAPSSPYLSNSIIYEFDEFMLRAASNSGGIYTRYADDIYISSKEIWPSKKMEEQARSALSRYAPFLKINEYKVRRFSRKRRVNICGLNITSIRNVSVGRDVKKLIRAKIDYAMNDRLDKKELESLRGWLSYVESIEPGYISKNSERVGVDLFDQKINKK</sequence>
<name>A0ABP9C777_9GAMM</name>